<reference evidence="2" key="1">
    <citation type="submission" date="2021-01" db="EMBL/GenBank/DDBJ databases">
        <authorList>
            <person name="Lovell J.T."/>
            <person name="Bentley N."/>
            <person name="Bhattarai G."/>
            <person name="Jenkins J.W."/>
            <person name="Sreedasyam A."/>
            <person name="Alarcon Y."/>
            <person name="Bock C."/>
            <person name="Boston L."/>
            <person name="Carlson J."/>
            <person name="Cervantes K."/>
            <person name="Clermont K."/>
            <person name="Krom N."/>
            <person name="Kubenka K."/>
            <person name="Mamidi S."/>
            <person name="Mattison C."/>
            <person name="Monteros M."/>
            <person name="Pisani C."/>
            <person name="Plott C."/>
            <person name="Rajasekar S."/>
            <person name="Rhein H.S."/>
            <person name="Rohla C."/>
            <person name="Song M."/>
            <person name="Hilaire R.S."/>
            <person name="Shu S."/>
            <person name="Wells L."/>
            <person name="Wang X."/>
            <person name="Webber J."/>
            <person name="Heerema R.J."/>
            <person name="Klein P."/>
            <person name="Conner P."/>
            <person name="Grauke L."/>
            <person name="Grimwood J."/>
            <person name="Schmutz J."/>
            <person name="Randall J.J."/>
        </authorList>
    </citation>
    <scope>NUCLEOTIDE SEQUENCE</scope>
    <source>
        <tissue evidence="2">Leaf</tissue>
    </source>
</reference>
<dbReference type="GO" id="GO:0008289">
    <property type="term" value="F:lipid binding"/>
    <property type="evidence" value="ECO:0007669"/>
    <property type="project" value="InterPro"/>
</dbReference>
<dbReference type="InterPro" id="IPR002913">
    <property type="entry name" value="START_lipid-bd_dom"/>
</dbReference>
<evidence type="ECO:0000313" key="2">
    <source>
        <dbReference type="EMBL" id="KAG6675396.1"/>
    </source>
</evidence>
<dbReference type="PANTHER" id="PTHR45654">
    <property type="entry name" value="HOMEOBOX-LEUCINE ZIPPER PROTEIN MERISTEM L1"/>
    <property type="match status" value="1"/>
</dbReference>
<name>A0A922AB08_CARIL</name>
<dbReference type="PROSITE" id="PS50848">
    <property type="entry name" value="START"/>
    <property type="match status" value="1"/>
</dbReference>
<proteinExistence type="predicted"/>
<dbReference type="GO" id="GO:0003677">
    <property type="term" value="F:DNA binding"/>
    <property type="evidence" value="ECO:0007669"/>
    <property type="project" value="UniProtKB-KW"/>
</dbReference>
<feature type="domain" description="START" evidence="1">
    <location>
        <begin position="1"/>
        <end position="88"/>
    </location>
</feature>
<dbReference type="AlphaFoldDB" id="A0A922AB08"/>
<sequence>MDRSLMTDIAARTMEELLRLVQTNEPLWMKWTTSGRDVLNLKSYKGIFPRANANSRNPHSRIEATRDSGVVIMNGLALVDMFMDLVSS</sequence>
<organism evidence="2 3">
    <name type="scientific">Carya illinoinensis</name>
    <name type="common">Pecan</name>
    <dbReference type="NCBI Taxonomy" id="32201"/>
    <lineage>
        <taxon>Eukaryota</taxon>
        <taxon>Viridiplantae</taxon>
        <taxon>Streptophyta</taxon>
        <taxon>Embryophyta</taxon>
        <taxon>Tracheophyta</taxon>
        <taxon>Spermatophyta</taxon>
        <taxon>Magnoliopsida</taxon>
        <taxon>eudicotyledons</taxon>
        <taxon>Gunneridae</taxon>
        <taxon>Pentapetalae</taxon>
        <taxon>rosids</taxon>
        <taxon>fabids</taxon>
        <taxon>Fagales</taxon>
        <taxon>Juglandaceae</taxon>
        <taxon>Carya</taxon>
    </lineage>
</organism>
<accession>A0A922AB08</accession>
<comment type="caution">
    <text evidence="2">The sequence shown here is derived from an EMBL/GenBank/DDBJ whole genome shotgun (WGS) entry which is preliminary data.</text>
</comment>
<evidence type="ECO:0000313" key="3">
    <source>
        <dbReference type="Proteomes" id="UP000811246"/>
    </source>
</evidence>
<evidence type="ECO:0000259" key="1">
    <source>
        <dbReference type="PROSITE" id="PS50848"/>
    </source>
</evidence>
<dbReference type="Proteomes" id="UP000811246">
    <property type="component" value="Chromosome 15"/>
</dbReference>
<dbReference type="OrthoDB" id="1748959at2759"/>
<protein>
    <recommendedName>
        <fullName evidence="1">START domain-containing protein</fullName>
    </recommendedName>
</protein>
<dbReference type="EMBL" id="CM031839">
    <property type="protein sequence ID" value="KAG6675396.1"/>
    <property type="molecule type" value="Genomic_DNA"/>
</dbReference>
<gene>
    <name evidence="2" type="ORF">I3842_15G098800</name>
</gene>
<dbReference type="InterPro" id="IPR042160">
    <property type="entry name" value="HD-Zip_IV"/>
</dbReference>
<dbReference type="PANTHER" id="PTHR45654:SF1">
    <property type="entry name" value="HOMEOBOX-LEUCINE ZIPPER PROTEIN HDG11"/>
    <property type="match status" value="1"/>
</dbReference>